<accession>A0A495D307</accession>
<dbReference type="RefSeq" id="WP_075191585.1">
    <property type="nucleotide sequence ID" value="NZ_RBIM01000005.1"/>
</dbReference>
<reference evidence="2 3" key="1">
    <citation type="submission" date="2018-10" db="EMBL/GenBank/DDBJ databases">
        <title>Genomic Encyclopedia of Type Strains, Phase IV (KMG-IV): sequencing the most valuable type-strain genomes for metagenomic binning, comparative biology and taxonomic classification.</title>
        <authorList>
            <person name="Goeker M."/>
        </authorList>
    </citation>
    <scope>NUCLEOTIDE SEQUENCE [LARGE SCALE GENOMIC DNA]</scope>
    <source>
        <strain evidence="2 3">DSM 4734</strain>
    </source>
</reference>
<dbReference type="Proteomes" id="UP000273675">
    <property type="component" value="Unassembled WGS sequence"/>
</dbReference>
<dbReference type="PANTHER" id="PTHR43194">
    <property type="entry name" value="HYDROLASE ALPHA/BETA FOLD FAMILY"/>
    <property type="match status" value="1"/>
</dbReference>
<name>A0A495D307_9PROT</name>
<evidence type="ECO:0000313" key="3">
    <source>
        <dbReference type="Proteomes" id="UP000273675"/>
    </source>
</evidence>
<sequence>MADAHFTDHFFETADGPRIHWRDYPAMGEETGLPVICLHGLTRNVRDFEDFAPMVAATGRRVISISSRGRGQSDHDPVVARYQPPTYAGDVMALLASIGLSRAVFVGTSMGGLMIFIIASLQPSLVAAAVINDIGPEIATEGLDRIKSNVSSRDPVTDWADAAARTRLSNLAAFPKRDGDTAFWEDFARKTWVEREDGSIALAYDGALVGQMDEGGPLPDLWSFWEPFADIPTLVVRGGISDLLTPATVAEMKRRKPDLATVEVPDVGHAPFITEPEAWQAVEAFLGQVD</sequence>
<dbReference type="PANTHER" id="PTHR43194:SF2">
    <property type="entry name" value="PEROXISOMAL MEMBRANE PROTEIN LPX1"/>
    <property type="match status" value="1"/>
</dbReference>
<proteinExistence type="predicted"/>
<dbReference type="Pfam" id="PF00561">
    <property type="entry name" value="Abhydrolase_1"/>
    <property type="match status" value="1"/>
</dbReference>
<dbReference type="Gene3D" id="3.40.50.1820">
    <property type="entry name" value="alpha/beta hydrolase"/>
    <property type="match status" value="1"/>
</dbReference>
<dbReference type="EMBL" id="RBIM01000005">
    <property type="protein sequence ID" value="RKQ96143.1"/>
    <property type="molecule type" value="Genomic_DNA"/>
</dbReference>
<dbReference type="OrthoDB" id="9791366at2"/>
<dbReference type="SUPFAM" id="SSF53474">
    <property type="entry name" value="alpha/beta-Hydrolases"/>
    <property type="match status" value="1"/>
</dbReference>
<protein>
    <submittedName>
        <fullName evidence="2">Pimeloyl-ACP methyl ester carboxylesterase</fullName>
    </submittedName>
</protein>
<evidence type="ECO:0000259" key="1">
    <source>
        <dbReference type="Pfam" id="PF00561"/>
    </source>
</evidence>
<dbReference type="InterPro" id="IPR050228">
    <property type="entry name" value="Carboxylesterase_BioH"/>
</dbReference>
<dbReference type="InterPro" id="IPR029058">
    <property type="entry name" value="AB_hydrolase_fold"/>
</dbReference>
<dbReference type="InterPro" id="IPR000073">
    <property type="entry name" value="AB_hydrolase_1"/>
</dbReference>
<evidence type="ECO:0000313" key="2">
    <source>
        <dbReference type="EMBL" id="RKQ96143.1"/>
    </source>
</evidence>
<organism evidence="2 3">
    <name type="scientific">Maricaulis maris</name>
    <dbReference type="NCBI Taxonomy" id="74318"/>
    <lineage>
        <taxon>Bacteria</taxon>
        <taxon>Pseudomonadati</taxon>
        <taxon>Pseudomonadota</taxon>
        <taxon>Alphaproteobacteria</taxon>
        <taxon>Maricaulales</taxon>
        <taxon>Maricaulaceae</taxon>
        <taxon>Maricaulis</taxon>
    </lineage>
</organism>
<gene>
    <name evidence="2" type="ORF">C7435_2395</name>
</gene>
<comment type="caution">
    <text evidence="2">The sequence shown here is derived from an EMBL/GenBank/DDBJ whole genome shotgun (WGS) entry which is preliminary data.</text>
</comment>
<dbReference type="AlphaFoldDB" id="A0A495D307"/>
<feature type="domain" description="AB hydrolase-1" evidence="1">
    <location>
        <begin position="34"/>
        <end position="276"/>
    </location>
</feature>